<dbReference type="Proteomes" id="UP000076088">
    <property type="component" value="Chromosome"/>
</dbReference>
<dbReference type="Pfam" id="PF05787">
    <property type="entry name" value="PhoX"/>
    <property type="match status" value="2"/>
</dbReference>
<reference evidence="2" key="1">
    <citation type="submission" date="2015-11" db="EMBL/GenBank/DDBJ databases">
        <title>Complete genome sequence of a polyethylene-glycol degrader Sphingopyxis macrogoltabida 203N (NBRC 111659).</title>
        <authorList>
            <person name="Yoshiyuki O."/>
            <person name="Shouta N."/>
            <person name="Nagata Y."/>
            <person name="Numata M."/>
            <person name="Tsuchikane K."/>
            <person name="Hosoyama A."/>
            <person name="Yamazoe A."/>
            <person name="Tsuda M."/>
            <person name="Fujita N."/>
            <person name="Kawai F."/>
        </authorList>
    </citation>
    <scope>NUCLEOTIDE SEQUENCE [LARGE SCALE GENOMIC DNA]</scope>
    <source>
        <strain evidence="2">203N</strain>
    </source>
</reference>
<dbReference type="RefSeq" id="WP_054726835.1">
    <property type="nucleotide sequence ID" value="NZ_CP009429.1"/>
</dbReference>
<accession>A0AAC8Z0Q5</accession>
<dbReference type="PANTHER" id="PTHR35399">
    <property type="entry name" value="SLR8030 PROTEIN"/>
    <property type="match status" value="1"/>
</dbReference>
<evidence type="ECO:0000313" key="1">
    <source>
        <dbReference type="EMBL" id="AMU89696.1"/>
    </source>
</evidence>
<dbReference type="InterPro" id="IPR008557">
    <property type="entry name" value="PhoX"/>
</dbReference>
<organism evidence="1 2">
    <name type="scientific">Sphingopyxis macrogoltabida</name>
    <name type="common">Sphingomonas macrogoltabidus</name>
    <dbReference type="NCBI Taxonomy" id="33050"/>
    <lineage>
        <taxon>Bacteria</taxon>
        <taxon>Pseudomonadati</taxon>
        <taxon>Pseudomonadota</taxon>
        <taxon>Alphaproteobacteria</taxon>
        <taxon>Sphingomonadales</taxon>
        <taxon>Sphingomonadaceae</taxon>
        <taxon>Sphingopyxis</taxon>
    </lineage>
</organism>
<reference evidence="1 2" key="2">
    <citation type="journal article" date="2016" name="Genome Announc.">
        <title>Complete Genome Sequence of Sphingopyxis macrogoltabida Strain 203N (NBRC 111659), a Polyethylene Glycol Degrader.</title>
        <authorList>
            <person name="Ohtsubo Y."/>
            <person name="Nonoyama S."/>
            <person name="Nagata Y."/>
            <person name="Numata M."/>
            <person name="Tsuchikane K."/>
            <person name="Hosoyama A."/>
            <person name="Yamazoe A."/>
            <person name="Tsuda M."/>
            <person name="Fujita N."/>
            <person name="Kawai F."/>
        </authorList>
    </citation>
    <scope>NUCLEOTIDE SEQUENCE [LARGE SCALE GENOMIC DNA]</scope>
    <source>
        <strain evidence="1 2">203N</strain>
    </source>
</reference>
<evidence type="ECO:0000313" key="2">
    <source>
        <dbReference type="Proteomes" id="UP000076088"/>
    </source>
</evidence>
<keyword evidence="2" id="KW-1185">Reference proteome</keyword>
<gene>
    <name evidence="1" type="ORF">ATM17_11705</name>
</gene>
<dbReference type="PANTHER" id="PTHR35399:SF4">
    <property type="entry name" value="MEMBRANE PROTEIN"/>
    <property type="match status" value="1"/>
</dbReference>
<proteinExistence type="predicted"/>
<protein>
    <submittedName>
        <fullName evidence="1">Phosphatase</fullName>
    </submittedName>
</protein>
<name>A0AAC8Z0Q5_SPHMC</name>
<dbReference type="EMBL" id="CP013344">
    <property type="protein sequence ID" value="AMU89696.1"/>
    <property type="molecule type" value="Genomic_DNA"/>
</dbReference>
<dbReference type="KEGG" id="smaz:LH19_08135"/>
<dbReference type="SUPFAM" id="SSF63829">
    <property type="entry name" value="Calcium-dependent phosphotriesterase"/>
    <property type="match status" value="1"/>
</dbReference>
<dbReference type="AlphaFoldDB" id="A0AAC8Z0Q5"/>
<sequence>MERASIALDRRGFARGLMATAFAGLALHSRHVSAAILADANRFGAPVPDPAGILDLPRGFSYKIVSQFGQTMSDGRQVPNSADGMGCTALPDGRLCLMRNHELGADELKHGACPVGISGDAAAFDCYRAGSGEALPGGVSTIILDPASLAVEEQYLSLVGTIYNCAGGITPWGTWLSCEEDVSRGGRRHKEDHGWVFEIPVAPGKLMTAEPIKAMGRFNHEAAVVDPRSGAVYMTEDRQDSLFYRFLPAVPGQLAKGGRLQALALANPALADTRNWTRRALATGGWHDTRWIDLDDVESPKDDLRKRGARAGATVFARGEGIHGGDGEIYFTCTSGGPARRGQIMRYRPSPAEGTAAEAAQPGQLQLFVETTDPAHFSFGDNLSVAPNGDLMVCEDRRGSRPDNYLRGVTPEGKVYPFARVSAATKVSGVCFAPDGKTMFLNLYNPARTIAVRGPF</sequence>